<sequence length="270" mass="31218">MLDIIAWVLAGLSLIVILIIIIRKFPALAILNVENIPGEKEAKFKEKIIRQRLERDVSRVSSAVSKAKRRLGLLFSSVLKHRYQRLAKLRDDLRRQKKLSFSEKRERIENLFAAAKAAISEDNFEEAEKKLIEIISLDAKRLSAFLDLGESYRLRKSFREAKETLEHALKLAHQLRRDPEMLEGIVVSEIRFSLARVSYELGLMDEALEYTRQALDAEPNNPRYLDLILDLSIMRKDKNLAKSSWEKLSAANPDNKKLPEWLARIEALEE</sequence>
<comment type="caution">
    <text evidence="3">The sequence shown here is derived from an EMBL/GenBank/DDBJ whole genome shotgun (WGS) entry which is preliminary data.</text>
</comment>
<feature type="transmembrane region" description="Helical" evidence="2">
    <location>
        <begin position="6"/>
        <end position="22"/>
    </location>
</feature>
<dbReference type="SMART" id="SM00028">
    <property type="entry name" value="TPR"/>
    <property type="match status" value="2"/>
</dbReference>
<keyword evidence="2" id="KW-1133">Transmembrane helix</keyword>
<proteinExistence type="predicted"/>
<dbReference type="EMBL" id="PHAH01000022">
    <property type="protein sequence ID" value="PKM88209.1"/>
    <property type="molecule type" value="Genomic_DNA"/>
</dbReference>
<dbReference type="PROSITE" id="PS50005">
    <property type="entry name" value="TPR"/>
    <property type="match status" value="1"/>
</dbReference>
<keyword evidence="2" id="KW-0812">Transmembrane</keyword>
<keyword evidence="2" id="KW-0472">Membrane</keyword>
<evidence type="ECO:0000256" key="1">
    <source>
        <dbReference type="PROSITE-ProRule" id="PRU00339"/>
    </source>
</evidence>
<reference evidence="3 4" key="1">
    <citation type="journal article" date="2017" name="ISME J.">
        <title>Potential for microbial H2 and metal transformations associated with novel bacteria and archaea in deep terrestrial subsurface sediments.</title>
        <authorList>
            <person name="Hernsdorf A.W."/>
            <person name="Amano Y."/>
            <person name="Miyakawa K."/>
            <person name="Ise K."/>
            <person name="Suzuki Y."/>
            <person name="Anantharaman K."/>
            <person name="Probst A."/>
            <person name="Burstein D."/>
            <person name="Thomas B.C."/>
            <person name="Banfield J.F."/>
        </authorList>
    </citation>
    <scope>NUCLEOTIDE SEQUENCE [LARGE SCALE GENOMIC DNA]</scope>
    <source>
        <strain evidence="3">HGW-Falkowbacteria-2</strain>
    </source>
</reference>
<feature type="repeat" description="TPR" evidence="1">
    <location>
        <begin position="188"/>
        <end position="221"/>
    </location>
</feature>
<evidence type="ECO:0000313" key="4">
    <source>
        <dbReference type="Proteomes" id="UP000233325"/>
    </source>
</evidence>
<dbReference type="InterPro" id="IPR019734">
    <property type="entry name" value="TPR_rpt"/>
</dbReference>
<dbReference type="SUPFAM" id="SSF48452">
    <property type="entry name" value="TPR-like"/>
    <property type="match status" value="1"/>
</dbReference>
<name>A0A2N2E0G4_9BACT</name>
<evidence type="ECO:0000313" key="3">
    <source>
        <dbReference type="EMBL" id="PKM88209.1"/>
    </source>
</evidence>
<protein>
    <submittedName>
        <fullName evidence="3">Uncharacterized protein</fullName>
    </submittedName>
</protein>
<dbReference type="Proteomes" id="UP000233325">
    <property type="component" value="Unassembled WGS sequence"/>
</dbReference>
<dbReference type="Pfam" id="PF13181">
    <property type="entry name" value="TPR_8"/>
    <property type="match status" value="1"/>
</dbReference>
<evidence type="ECO:0000256" key="2">
    <source>
        <dbReference type="SAM" id="Phobius"/>
    </source>
</evidence>
<dbReference type="Gene3D" id="1.25.40.10">
    <property type="entry name" value="Tetratricopeptide repeat domain"/>
    <property type="match status" value="2"/>
</dbReference>
<dbReference type="InterPro" id="IPR011990">
    <property type="entry name" value="TPR-like_helical_dom_sf"/>
</dbReference>
<keyword evidence="1" id="KW-0802">TPR repeat</keyword>
<accession>A0A2N2E0G4</accession>
<gene>
    <name evidence="3" type="ORF">CVU83_02040</name>
</gene>
<dbReference type="AlphaFoldDB" id="A0A2N2E0G4"/>
<organism evidence="3 4">
    <name type="scientific">Candidatus Falkowbacteria bacterium HGW-Falkowbacteria-2</name>
    <dbReference type="NCBI Taxonomy" id="2013769"/>
    <lineage>
        <taxon>Bacteria</taxon>
        <taxon>Candidatus Falkowiibacteriota</taxon>
    </lineage>
</organism>